<comment type="caution">
    <text evidence="2">The sequence shown here is derived from an EMBL/GenBank/DDBJ whole genome shotgun (WGS) entry which is preliminary data.</text>
</comment>
<feature type="compositionally biased region" description="Polar residues" evidence="1">
    <location>
        <begin position="151"/>
        <end position="168"/>
    </location>
</feature>
<name>A0AAD5XM10_9FUNG</name>
<evidence type="ECO:0008006" key="4">
    <source>
        <dbReference type="Google" id="ProtNLM"/>
    </source>
</evidence>
<dbReference type="AlphaFoldDB" id="A0AAD5XM10"/>
<feature type="region of interest" description="Disordered" evidence="1">
    <location>
        <begin position="76"/>
        <end position="168"/>
    </location>
</feature>
<feature type="compositionally biased region" description="Low complexity" evidence="1">
    <location>
        <begin position="384"/>
        <end position="396"/>
    </location>
</feature>
<accession>A0AAD5XM10</accession>
<protein>
    <recommendedName>
        <fullName evidence="4">SUZ domain-containing protein</fullName>
    </recommendedName>
</protein>
<sequence>MDENTQPLQRDAFGNDDWESSAAVSLLPPQPSPEPHSQQTFLSQSESLVDPVPAPHPFTNIEVASNSYIAPVRIMRRSDNKLNSTNKPESPRLANRIESGVSLSSSNSNKSVPAIQDPFSDSPILDPTPGMTKKNSSPSLASKSKKPSGDSPASPSIGSRNGSLNSTKLAEKEAKYDAVKMRIFGKFETEDEACSSDQTAEVTKSMANARISEIAILDDPALERMTDPAYIRNRATTPPEYRRGTSYSYQTPNYGADYSRISAVGYGDYSMNSIGSVNMRVVPSGPPVSAGPVWGNGIIPPAGMVPDQVNGVSNKFQQMQAEHAMRQQAYASQQSRNYNNSNFISLSGYGAAPPIHMRPPALISNSVQYQQQYQQYQPNHRYSSNRSGSSISSISNGSDSPGYLTYNQYPQQYFGNQSFTPQYQQPIFQNQQQSFQQQPVDLNSPNAFPPLGGGSGKSAVKQTGKQKQGKEFRNSEK</sequence>
<feature type="region of interest" description="Disordered" evidence="1">
    <location>
        <begin position="373"/>
        <end position="396"/>
    </location>
</feature>
<proteinExistence type="predicted"/>
<dbReference type="Proteomes" id="UP001211907">
    <property type="component" value="Unassembled WGS sequence"/>
</dbReference>
<feature type="compositionally biased region" description="Low complexity" evidence="1">
    <location>
        <begin position="99"/>
        <end position="112"/>
    </location>
</feature>
<evidence type="ECO:0000256" key="1">
    <source>
        <dbReference type="SAM" id="MobiDB-lite"/>
    </source>
</evidence>
<gene>
    <name evidence="2" type="ORF">HK100_012003</name>
</gene>
<evidence type="ECO:0000313" key="2">
    <source>
        <dbReference type="EMBL" id="KAJ3139086.1"/>
    </source>
</evidence>
<keyword evidence="3" id="KW-1185">Reference proteome</keyword>
<evidence type="ECO:0000313" key="3">
    <source>
        <dbReference type="Proteomes" id="UP001211907"/>
    </source>
</evidence>
<organism evidence="2 3">
    <name type="scientific">Physocladia obscura</name>
    <dbReference type="NCBI Taxonomy" id="109957"/>
    <lineage>
        <taxon>Eukaryota</taxon>
        <taxon>Fungi</taxon>
        <taxon>Fungi incertae sedis</taxon>
        <taxon>Chytridiomycota</taxon>
        <taxon>Chytridiomycota incertae sedis</taxon>
        <taxon>Chytridiomycetes</taxon>
        <taxon>Chytridiales</taxon>
        <taxon>Chytriomycetaceae</taxon>
        <taxon>Physocladia</taxon>
    </lineage>
</organism>
<feature type="compositionally biased region" description="Low complexity" evidence="1">
    <location>
        <begin position="133"/>
        <end position="142"/>
    </location>
</feature>
<feature type="region of interest" description="Disordered" evidence="1">
    <location>
        <begin position="431"/>
        <end position="477"/>
    </location>
</feature>
<feature type="region of interest" description="Disordered" evidence="1">
    <location>
        <begin position="1"/>
        <end position="59"/>
    </location>
</feature>
<feature type="compositionally biased region" description="Basic and acidic residues" evidence="1">
    <location>
        <begin position="468"/>
        <end position="477"/>
    </location>
</feature>
<reference evidence="2" key="1">
    <citation type="submission" date="2020-05" db="EMBL/GenBank/DDBJ databases">
        <title>Phylogenomic resolution of chytrid fungi.</title>
        <authorList>
            <person name="Stajich J.E."/>
            <person name="Amses K."/>
            <person name="Simmons R."/>
            <person name="Seto K."/>
            <person name="Myers J."/>
            <person name="Bonds A."/>
            <person name="Quandt C.A."/>
            <person name="Barry K."/>
            <person name="Liu P."/>
            <person name="Grigoriev I."/>
            <person name="Longcore J.E."/>
            <person name="James T.Y."/>
        </authorList>
    </citation>
    <scope>NUCLEOTIDE SEQUENCE</scope>
    <source>
        <strain evidence="2">JEL0513</strain>
    </source>
</reference>
<dbReference type="EMBL" id="JADGJH010000081">
    <property type="protein sequence ID" value="KAJ3139086.1"/>
    <property type="molecule type" value="Genomic_DNA"/>
</dbReference>